<sequence length="433" mass="48774">MSKDRLRVLLIAQIANPEWISVPLVGWSQTRAIANITDAHVITELPNREVFQRAGCVEGEYFTIIDTEPVRQPIEKLISLLRGGEGKGWTTAMAFSVFPYYYFERQVWRKFGKRIANQEFDIVHRVTPLSPTIPSILGGKCRQVGVPFIVGPLNGGLPWPKAFDTVRRQEKEWLSYVRDVYKLFPGYRSTRRDAAAILVGSRNTWEQMPAPYRAKSIYIPENAIDPQRYALRTGVPQTPIKVVFVGRLVPYKGADMLLEAAAPLIRDRLLTVEIIGDGPDMPRLQSLIAEERLTDGVKLAGWLEHAQVQERLAQADIFGFPSIREFGGAVVIEAMAMGVVPIVVDYGGPGEFVTPDTGYTVPIAPRTEIVRRFREILTDLANNPSAIAPLGQRARDRALNLFTWDKKAQQTLEVYKWVLGQRPDKPDFGMPFF</sequence>
<keyword evidence="2" id="KW-0328">Glycosyltransferase</keyword>
<name>A0ABT7LWW3_9CYAN</name>
<keyword evidence="2" id="KW-0808">Transferase</keyword>
<dbReference type="Proteomes" id="UP001230986">
    <property type="component" value="Unassembled WGS sequence"/>
</dbReference>
<dbReference type="Pfam" id="PF00534">
    <property type="entry name" value="Glycos_transf_1"/>
    <property type="match status" value="1"/>
</dbReference>
<dbReference type="PANTHER" id="PTHR45947">
    <property type="entry name" value="SULFOQUINOVOSYL TRANSFERASE SQD2"/>
    <property type="match status" value="1"/>
</dbReference>
<organism evidence="2 3">
    <name type="scientific">Geitlerinema calcuttense NRMC-F 0142</name>
    <dbReference type="NCBI Taxonomy" id="2922238"/>
    <lineage>
        <taxon>Bacteria</taxon>
        <taxon>Bacillati</taxon>
        <taxon>Cyanobacteriota</taxon>
        <taxon>Cyanophyceae</taxon>
        <taxon>Geitlerinematales</taxon>
        <taxon>Geitlerinemataceae</taxon>
        <taxon>Geitlerinema</taxon>
    </lineage>
</organism>
<gene>
    <name evidence="2" type="ORF">QQ055_03400</name>
</gene>
<dbReference type="InterPro" id="IPR001296">
    <property type="entry name" value="Glyco_trans_1"/>
</dbReference>
<evidence type="ECO:0000313" key="2">
    <source>
        <dbReference type="EMBL" id="MDL5056516.1"/>
    </source>
</evidence>
<evidence type="ECO:0000259" key="1">
    <source>
        <dbReference type="Pfam" id="PF00534"/>
    </source>
</evidence>
<dbReference type="PANTHER" id="PTHR45947:SF3">
    <property type="entry name" value="SULFOQUINOVOSYL TRANSFERASE SQD2"/>
    <property type="match status" value="1"/>
</dbReference>
<dbReference type="GO" id="GO:0016757">
    <property type="term" value="F:glycosyltransferase activity"/>
    <property type="evidence" value="ECO:0007669"/>
    <property type="project" value="UniProtKB-KW"/>
</dbReference>
<dbReference type="EC" id="2.4.-.-" evidence="2"/>
<protein>
    <submittedName>
        <fullName evidence="2">Glycosyltransferase family 4 protein</fullName>
        <ecNumber evidence="2">2.4.-.-</ecNumber>
    </submittedName>
</protein>
<dbReference type="CDD" id="cd03801">
    <property type="entry name" value="GT4_PimA-like"/>
    <property type="match status" value="1"/>
</dbReference>
<reference evidence="2 3" key="1">
    <citation type="submission" date="2023-06" db="EMBL/GenBank/DDBJ databases">
        <title>Whole genome sequence of Oscillatoria calcuttensis NRMC-F 0142.</title>
        <authorList>
            <person name="Shakena Fathima T."/>
            <person name="Muralitharan G."/>
            <person name="Thajuddin N."/>
        </authorList>
    </citation>
    <scope>NUCLEOTIDE SEQUENCE [LARGE SCALE GENOMIC DNA]</scope>
    <source>
        <strain evidence="2 3">NRMC-F 0142</strain>
    </source>
</reference>
<comment type="caution">
    <text evidence="2">The sequence shown here is derived from an EMBL/GenBank/DDBJ whole genome shotgun (WGS) entry which is preliminary data.</text>
</comment>
<feature type="domain" description="Glycosyl transferase family 1" evidence="1">
    <location>
        <begin position="234"/>
        <end position="379"/>
    </location>
</feature>
<dbReference type="SUPFAM" id="SSF53756">
    <property type="entry name" value="UDP-Glycosyltransferase/glycogen phosphorylase"/>
    <property type="match status" value="1"/>
</dbReference>
<dbReference type="InterPro" id="IPR050194">
    <property type="entry name" value="Glycosyltransferase_grp1"/>
</dbReference>
<accession>A0ABT7LWW3</accession>
<evidence type="ECO:0000313" key="3">
    <source>
        <dbReference type="Proteomes" id="UP001230986"/>
    </source>
</evidence>
<dbReference type="EMBL" id="JASVEJ010000013">
    <property type="protein sequence ID" value="MDL5056516.1"/>
    <property type="molecule type" value="Genomic_DNA"/>
</dbReference>
<proteinExistence type="predicted"/>
<dbReference type="Gene3D" id="3.40.50.2000">
    <property type="entry name" value="Glycogen Phosphorylase B"/>
    <property type="match status" value="2"/>
</dbReference>
<dbReference type="RefSeq" id="WP_283361818.1">
    <property type="nucleotide sequence ID" value="NZ_JASVEJ010000013.1"/>
</dbReference>
<keyword evidence="3" id="KW-1185">Reference proteome</keyword>